<gene>
    <name evidence="1" type="ORF">CLODIP_2_CD10496</name>
</gene>
<dbReference type="PANTHER" id="PTHR33539:SF1">
    <property type="entry name" value="UPF0764 PROTEIN C16ORF89"/>
    <property type="match status" value="1"/>
</dbReference>
<dbReference type="EMBL" id="CADEPI010000094">
    <property type="protein sequence ID" value="CAB3374173.1"/>
    <property type="molecule type" value="Genomic_DNA"/>
</dbReference>
<keyword evidence="2" id="KW-1185">Reference proteome</keyword>
<dbReference type="OrthoDB" id="8181003at2759"/>
<evidence type="ECO:0000313" key="1">
    <source>
        <dbReference type="EMBL" id="CAB3374173.1"/>
    </source>
</evidence>
<evidence type="ECO:0000313" key="2">
    <source>
        <dbReference type="Proteomes" id="UP000494165"/>
    </source>
</evidence>
<comment type="caution">
    <text evidence="1">The sequence shown here is derived from an EMBL/GenBank/DDBJ whole genome shotgun (WGS) entry which is preliminary data.</text>
</comment>
<accession>A0A8S1CY37</accession>
<dbReference type="InterPro" id="IPR031751">
    <property type="entry name" value="DUF4735"/>
</dbReference>
<dbReference type="Pfam" id="PF15882">
    <property type="entry name" value="DUF4735"/>
    <property type="match status" value="1"/>
</dbReference>
<protein>
    <submittedName>
        <fullName evidence="1">Uncharacterized protein</fullName>
    </submittedName>
</protein>
<dbReference type="PANTHER" id="PTHR33539">
    <property type="entry name" value="UPF0764 PROTEIN C16ORF89"/>
    <property type="match status" value="1"/>
</dbReference>
<dbReference type="Proteomes" id="UP000494165">
    <property type="component" value="Unassembled WGS sequence"/>
</dbReference>
<name>A0A8S1CY37_9INSE</name>
<dbReference type="GO" id="GO:0016020">
    <property type="term" value="C:membrane"/>
    <property type="evidence" value="ECO:0007669"/>
    <property type="project" value="TreeGrafter"/>
</dbReference>
<sequence length="357" mass="39489">MSQLLCTIRIVETLISQPTRTLFTGVLGASLIGNDTDEQDYGDDSFASSRASHKKRHDRQHVPDVDGSVVREELLIAETIDALDRLFDFFHKNLQHLIADGFVGIAIAQGQLKEAVPLVPAHLAPLVDQLILKSGQILDGFDPDVHGVPEIGPGMRILLQPEMWMSFQLPVPKINDRVSQHAPAGQETPDECLGQLLSGQMPCHISADCWRKQLIEPSEHFSYSTTHHLFFYHLAKKLQCKVAGRDLDSLIVDACDKILVEATEIAKANFPESRRDLFLEQLALCGIEGSSSAEFVRHDWLKEALRWQKPITGCYGLSSRRVKRNEKLVPSGCLVHFSSVAAAALATGLRALLASSF</sequence>
<reference evidence="1 2" key="1">
    <citation type="submission" date="2020-04" db="EMBL/GenBank/DDBJ databases">
        <authorList>
            <person name="Alioto T."/>
            <person name="Alioto T."/>
            <person name="Gomez Garrido J."/>
        </authorList>
    </citation>
    <scope>NUCLEOTIDE SEQUENCE [LARGE SCALE GENOMIC DNA]</scope>
</reference>
<dbReference type="GO" id="GO:0005829">
    <property type="term" value="C:cytosol"/>
    <property type="evidence" value="ECO:0007669"/>
    <property type="project" value="TreeGrafter"/>
</dbReference>
<dbReference type="AlphaFoldDB" id="A0A8S1CY37"/>
<proteinExistence type="predicted"/>
<organism evidence="1 2">
    <name type="scientific">Cloeon dipterum</name>
    <dbReference type="NCBI Taxonomy" id="197152"/>
    <lineage>
        <taxon>Eukaryota</taxon>
        <taxon>Metazoa</taxon>
        <taxon>Ecdysozoa</taxon>
        <taxon>Arthropoda</taxon>
        <taxon>Hexapoda</taxon>
        <taxon>Insecta</taxon>
        <taxon>Pterygota</taxon>
        <taxon>Palaeoptera</taxon>
        <taxon>Ephemeroptera</taxon>
        <taxon>Pisciforma</taxon>
        <taxon>Baetidae</taxon>
        <taxon>Cloeon</taxon>
    </lineage>
</organism>